<dbReference type="PANTHER" id="PTHR38795">
    <property type="entry name" value="DUF6604 DOMAIN-CONTAINING PROTEIN"/>
    <property type="match status" value="1"/>
</dbReference>
<dbReference type="Pfam" id="PF20253">
    <property type="entry name" value="DUF6604"/>
    <property type="match status" value="1"/>
</dbReference>
<evidence type="ECO:0000259" key="2">
    <source>
        <dbReference type="Pfam" id="PF20253"/>
    </source>
</evidence>
<evidence type="ECO:0000256" key="1">
    <source>
        <dbReference type="SAM" id="MobiDB-lite"/>
    </source>
</evidence>
<dbReference type="InterPro" id="IPR046539">
    <property type="entry name" value="DUF6604"/>
</dbReference>
<proteinExistence type="predicted"/>
<evidence type="ECO:0000313" key="3">
    <source>
        <dbReference type="EMBL" id="KAK4499196.1"/>
    </source>
</evidence>
<evidence type="ECO:0000313" key="4">
    <source>
        <dbReference type="Proteomes" id="UP001305779"/>
    </source>
</evidence>
<accession>A0ABR0ED58</accession>
<dbReference type="PANTHER" id="PTHR38795:SF1">
    <property type="entry name" value="DUF6604 DOMAIN-CONTAINING PROTEIN"/>
    <property type="match status" value="1"/>
</dbReference>
<dbReference type="Proteomes" id="UP001305779">
    <property type="component" value="Unassembled WGS sequence"/>
</dbReference>
<feature type="domain" description="DUF6604" evidence="2">
    <location>
        <begin position="12"/>
        <end position="126"/>
    </location>
</feature>
<protein>
    <recommendedName>
        <fullName evidence="2">DUF6604 domain-containing protein</fullName>
    </recommendedName>
</protein>
<sequence length="207" mass="22929">MSSSDVSRHYQIYKEGGEQIARWLVSTAAYRERSRTARDVSSSVSTSRLLELAKSIASYRPPVHISDEILNLIEEVIDARENCANFYTSQGVECSGHRHYLKILRQVQKVLKQAQCRHGGRVSFPPPRRHSEPSGPISKTHEREASATLAEFIGLGTDILPAEGWTVVLPRSRKLSIRALQSVSEVCEPQQGTVDCQECPEAVGAAS</sequence>
<name>A0ABR0ED58_ZASCE</name>
<reference evidence="3 4" key="1">
    <citation type="journal article" date="2023" name="G3 (Bethesda)">
        <title>A chromosome-level genome assembly of Zasmidium syzygii isolated from banana leaves.</title>
        <authorList>
            <person name="van Westerhoven A.C."/>
            <person name="Mehrabi R."/>
            <person name="Talebi R."/>
            <person name="Steentjes M.B.F."/>
            <person name="Corcolon B."/>
            <person name="Chong P.A."/>
            <person name="Kema G.H.J."/>
            <person name="Seidl M.F."/>
        </authorList>
    </citation>
    <scope>NUCLEOTIDE SEQUENCE [LARGE SCALE GENOMIC DNA]</scope>
    <source>
        <strain evidence="3 4">P124</strain>
    </source>
</reference>
<feature type="region of interest" description="Disordered" evidence="1">
    <location>
        <begin position="118"/>
        <end position="143"/>
    </location>
</feature>
<gene>
    <name evidence="3" type="ORF">PRZ48_009709</name>
</gene>
<organism evidence="3 4">
    <name type="scientific">Zasmidium cellare</name>
    <name type="common">Wine cellar mold</name>
    <name type="synonym">Racodium cellare</name>
    <dbReference type="NCBI Taxonomy" id="395010"/>
    <lineage>
        <taxon>Eukaryota</taxon>
        <taxon>Fungi</taxon>
        <taxon>Dikarya</taxon>
        <taxon>Ascomycota</taxon>
        <taxon>Pezizomycotina</taxon>
        <taxon>Dothideomycetes</taxon>
        <taxon>Dothideomycetidae</taxon>
        <taxon>Mycosphaerellales</taxon>
        <taxon>Mycosphaerellaceae</taxon>
        <taxon>Zasmidium</taxon>
    </lineage>
</organism>
<keyword evidence="4" id="KW-1185">Reference proteome</keyword>
<dbReference type="EMBL" id="JAXOVC010000007">
    <property type="protein sequence ID" value="KAK4499196.1"/>
    <property type="molecule type" value="Genomic_DNA"/>
</dbReference>
<comment type="caution">
    <text evidence="3">The sequence shown here is derived from an EMBL/GenBank/DDBJ whole genome shotgun (WGS) entry which is preliminary data.</text>
</comment>